<evidence type="ECO:0000313" key="8">
    <source>
        <dbReference type="Proteomes" id="UP000190827"/>
    </source>
</evidence>
<evidence type="ECO:0000313" key="7">
    <source>
        <dbReference type="EMBL" id="SKC38364.1"/>
    </source>
</evidence>
<dbReference type="InterPro" id="IPR051317">
    <property type="entry name" value="Gfo/Idh/MocA_oxidoreduct"/>
</dbReference>
<evidence type="ECO:0000256" key="4">
    <source>
        <dbReference type="SAM" id="MobiDB-lite"/>
    </source>
</evidence>
<feature type="domain" description="GFO/IDH/MocA-like oxidoreductase" evidence="6">
    <location>
        <begin position="138"/>
        <end position="258"/>
    </location>
</feature>
<comment type="caution">
    <text evidence="7">The sequence shown here is derived from an EMBL/GenBank/DDBJ whole genome shotgun (WGS) entry which is preliminary data.</text>
</comment>
<keyword evidence="3" id="KW-0520">NAD</keyword>
<sequence length="361" mass="38118">MAARVSGTIRTGVIGFGTSGAVFHAPFLAADPDYSLDLVVTSDPDRRAEALGRHPGVKVVSTAEELFARADELDLVVIGSPSGTHAALATASLHAGLHVVVDKPFAVTAAEGRAVVDRAAAADRLVTVFQNRRWDGDFLTVRRLLDEGMLGHVHRFESRFEWWKPDPPASWKTAATAAEGGGILYDLGTHVIDQAIQLFGEVEDVQAELGVVRPGAVADDDAFVALRHRSGVRSHLWMGSLVAQAGPRFRVLGSSGAYTSWGLDGQEPALQAGADPRDDGFGRRDPSGWGAIGVDGATEPVPMADGDYAAFTRLLATALHDGGRPPVDPADAIAVLEIIEAVHAAAAPHQRSTPEQKEQTA</sequence>
<dbReference type="InterPro" id="IPR000683">
    <property type="entry name" value="Gfo/Idh/MocA-like_OxRdtase_N"/>
</dbReference>
<feature type="domain" description="Gfo/Idh/MocA-like oxidoreductase N-terminal" evidence="5">
    <location>
        <begin position="9"/>
        <end position="128"/>
    </location>
</feature>
<proteinExistence type="inferred from homology"/>
<keyword evidence="8" id="KW-1185">Reference proteome</keyword>
<dbReference type="Gene3D" id="3.40.50.720">
    <property type="entry name" value="NAD(P)-binding Rossmann-like Domain"/>
    <property type="match status" value="1"/>
</dbReference>
<dbReference type="PANTHER" id="PTHR43708">
    <property type="entry name" value="CONSERVED EXPRESSED OXIDOREDUCTASE (EUROFUNG)"/>
    <property type="match status" value="1"/>
</dbReference>
<dbReference type="Gene3D" id="3.30.360.10">
    <property type="entry name" value="Dihydrodipicolinate Reductase, domain 2"/>
    <property type="match status" value="1"/>
</dbReference>
<protein>
    <submittedName>
        <fullName evidence="7">Predicted dehydrogenase</fullName>
    </submittedName>
</protein>
<dbReference type="Pfam" id="PF01408">
    <property type="entry name" value="GFO_IDH_MocA"/>
    <property type="match status" value="1"/>
</dbReference>
<feature type="compositionally biased region" description="Basic and acidic residues" evidence="4">
    <location>
        <begin position="275"/>
        <end position="286"/>
    </location>
</feature>
<dbReference type="SUPFAM" id="SSF55347">
    <property type="entry name" value="Glyceraldehyde-3-phosphate dehydrogenase-like, C-terminal domain"/>
    <property type="match status" value="1"/>
</dbReference>
<evidence type="ECO:0000256" key="3">
    <source>
        <dbReference type="ARBA" id="ARBA00023027"/>
    </source>
</evidence>
<evidence type="ECO:0000259" key="6">
    <source>
        <dbReference type="Pfam" id="PF22725"/>
    </source>
</evidence>
<dbReference type="Proteomes" id="UP000190827">
    <property type="component" value="Unassembled WGS sequence"/>
</dbReference>
<organism evidence="7 8">
    <name type="scientific">Plantibacter cousiniae</name>
    <name type="common">nom. nud.</name>
    <dbReference type="NCBI Taxonomy" id="199709"/>
    <lineage>
        <taxon>Bacteria</taxon>
        <taxon>Bacillati</taxon>
        <taxon>Actinomycetota</taxon>
        <taxon>Actinomycetes</taxon>
        <taxon>Micrococcales</taxon>
        <taxon>Microbacteriaceae</taxon>
        <taxon>Plantibacter</taxon>
    </lineage>
</organism>
<reference evidence="7 8" key="1">
    <citation type="submission" date="2017-02" db="EMBL/GenBank/DDBJ databases">
        <authorList>
            <person name="Varghese N."/>
            <person name="Submissions S."/>
        </authorList>
    </citation>
    <scope>NUCLEOTIDE SEQUENCE [LARGE SCALE GENOMIC DNA]</scope>
    <source>
        <strain evidence="7 8">VKM Ac-1787</strain>
    </source>
</reference>
<dbReference type="PANTHER" id="PTHR43708:SF5">
    <property type="entry name" value="CONSERVED EXPRESSED OXIDOREDUCTASE (EUROFUNG)-RELATED"/>
    <property type="match status" value="1"/>
</dbReference>
<name>A0ABY1LH45_9MICO</name>
<gene>
    <name evidence="7" type="ORF">SAMN06295973_0390</name>
</gene>
<feature type="region of interest" description="Disordered" evidence="4">
    <location>
        <begin position="267"/>
        <end position="297"/>
    </location>
</feature>
<dbReference type="SUPFAM" id="SSF51735">
    <property type="entry name" value="NAD(P)-binding Rossmann-fold domains"/>
    <property type="match status" value="1"/>
</dbReference>
<dbReference type="EMBL" id="FUZO01000001">
    <property type="protein sequence ID" value="SKC38364.1"/>
    <property type="molecule type" value="Genomic_DNA"/>
</dbReference>
<evidence type="ECO:0000256" key="1">
    <source>
        <dbReference type="ARBA" id="ARBA00010928"/>
    </source>
</evidence>
<evidence type="ECO:0000259" key="5">
    <source>
        <dbReference type="Pfam" id="PF01408"/>
    </source>
</evidence>
<evidence type="ECO:0000256" key="2">
    <source>
        <dbReference type="ARBA" id="ARBA00023002"/>
    </source>
</evidence>
<dbReference type="InterPro" id="IPR036291">
    <property type="entry name" value="NAD(P)-bd_dom_sf"/>
</dbReference>
<keyword evidence="2" id="KW-0560">Oxidoreductase</keyword>
<comment type="similarity">
    <text evidence="1">Belongs to the Gfo/Idh/MocA family.</text>
</comment>
<dbReference type="InterPro" id="IPR055170">
    <property type="entry name" value="GFO_IDH_MocA-like_dom"/>
</dbReference>
<accession>A0ABY1LH45</accession>
<dbReference type="Pfam" id="PF22725">
    <property type="entry name" value="GFO_IDH_MocA_C3"/>
    <property type="match status" value="1"/>
</dbReference>
<dbReference type="RefSeq" id="WP_079704474.1">
    <property type="nucleotide sequence ID" value="NZ_FUZO01000001.1"/>
</dbReference>